<dbReference type="Gene3D" id="3.40.50.300">
    <property type="entry name" value="P-loop containing nucleotide triphosphate hydrolases"/>
    <property type="match status" value="1"/>
</dbReference>
<dbReference type="EC" id="6.3.4.3" evidence="8"/>
<evidence type="ECO:0000256" key="3">
    <source>
        <dbReference type="ARBA" id="ARBA00022598"/>
    </source>
</evidence>
<name>A0A2S5EDM0_9BACT</name>
<proteinExistence type="inferred from homology"/>
<evidence type="ECO:0000313" key="10">
    <source>
        <dbReference type="Proteomes" id="UP000236950"/>
    </source>
</evidence>
<protein>
    <recommendedName>
        <fullName evidence="8">Formate--tetrahydrofolate ligase</fullName>
        <ecNumber evidence="8">6.3.4.3</ecNumber>
    </recommendedName>
    <alternativeName>
        <fullName evidence="8">Formyltetrahydrofolate synthetase</fullName>
        <shortName evidence="8">FHS</shortName>
        <shortName evidence="8">FTHFS</shortName>
    </alternativeName>
</protein>
<feature type="binding site" evidence="8">
    <location>
        <begin position="65"/>
        <end position="72"/>
    </location>
    <ligand>
        <name>ATP</name>
        <dbReference type="ChEBI" id="CHEBI:30616"/>
    </ligand>
</feature>
<dbReference type="NCBIfam" id="NF010030">
    <property type="entry name" value="PRK13505.1"/>
    <property type="match status" value="1"/>
</dbReference>
<dbReference type="PROSITE" id="PS00722">
    <property type="entry name" value="FTHFS_2"/>
    <property type="match status" value="1"/>
</dbReference>
<evidence type="ECO:0000256" key="5">
    <source>
        <dbReference type="ARBA" id="ARBA00022840"/>
    </source>
</evidence>
<evidence type="ECO:0000256" key="8">
    <source>
        <dbReference type="HAMAP-Rule" id="MF_01543"/>
    </source>
</evidence>
<dbReference type="RefSeq" id="WP_103899002.1">
    <property type="nucleotide sequence ID" value="NZ_JALY01000223.1"/>
</dbReference>
<keyword evidence="4 8" id="KW-0547">Nucleotide-binding</keyword>
<dbReference type="InterPro" id="IPR027417">
    <property type="entry name" value="P-loop_NTPase"/>
</dbReference>
<dbReference type="HAMAP" id="MF_01543">
    <property type="entry name" value="FTHFS"/>
    <property type="match status" value="1"/>
</dbReference>
<evidence type="ECO:0000256" key="2">
    <source>
        <dbReference type="ARBA" id="ARBA00022563"/>
    </source>
</evidence>
<evidence type="ECO:0000256" key="6">
    <source>
        <dbReference type="ARBA" id="ARBA00049033"/>
    </source>
</evidence>
<gene>
    <name evidence="8" type="primary">fhs</name>
    <name evidence="9" type="ORF">AA81_10675</name>
</gene>
<evidence type="ECO:0000256" key="1">
    <source>
        <dbReference type="ARBA" id="ARBA00004777"/>
    </source>
</evidence>
<dbReference type="GO" id="GO:0004329">
    <property type="term" value="F:formate-tetrahydrofolate ligase activity"/>
    <property type="evidence" value="ECO:0007669"/>
    <property type="project" value="UniProtKB-UniRule"/>
</dbReference>
<organism evidence="9 10">
    <name type="scientific">Petrotoga halophila DSM 16923</name>
    <dbReference type="NCBI Taxonomy" id="1122953"/>
    <lineage>
        <taxon>Bacteria</taxon>
        <taxon>Thermotogati</taxon>
        <taxon>Thermotogota</taxon>
        <taxon>Thermotogae</taxon>
        <taxon>Petrotogales</taxon>
        <taxon>Petrotogaceae</taxon>
        <taxon>Petrotoga</taxon>
    </lineage>
</organism>
<dbReference type="FunFam" id="3.30.1510.10:FF:000001">
    <property type="entry name" value="Formate--tetrahydrofolate ligase"/>
    <property type="match status" value="1"/>
</dbReference>
<reference evidence="9 10" key="1">
    <citation type="submission" date="2014-01" db="EMBL/GenBank/DDBJ databases">
        <title>Comparative genomics of Petrotoga.</title>
        <authorList>
            <person name="Chow K."/>
            <person name="Charchuk R."/>
            <person name="Nesbo C.L."/>
        </authorList>
    </citation>
    <scope>NUCLEOTIDE SEQUENCE [LARGE SCALE GENOMIC DNA]</scope>
    <source>
        <strain evidence="9 10">DSM 16923</strain>
    </source>
</reference>
<dbReference type="EMBL" id="JALY01000223">
    <property type="protein sequence ID" value="POZ91246.1"/>
    <property type="molecule type" value="Genomic_DNA"/>
</dbReference>
<sequence>MLTDIEIARRAKLKRIDLIANELDIPEEHYSLYGKNIAKVSHNYINELQFKEDGKLIMVTAITPTPAGEGKTTTSISLSMALNKIHKNSLVTLREPSLGPVMGIKGGAAGGGYSQVLPMEDINLHFTGDIHAITSAHNLISAVIDDYIKYDKLNIDPTRVSWPRAMDMNDRALREIIVALGGRKNGYPRQDGFIITAASEIMAILCLSQNLEELKNKLSNIVVARNRKGEPITVKDLEIEGALTVLLKDAINPNLVQTLENTPAFVHGGPFANIAHGTNSILATKLALKLSDYVVTESGFGSDLGAEKFYDFVSPTFGLKPSATVLVATIRALKYHGGQKKDELNTPNTENLKKGLANLQVHVENLKKFNLPVIVSINKFYSDTEEEISIVENFCKELGVESSVNEGFEKGSQGAIDLAEKVVRLTEKESNLTPIYNFEDPIEKKIDKLAKNIYRAGKVEYTSSALSSLRYLKKYGYDKLPVIIAKTQNSISDDPNKLGAPKDYTFTIRDFELSAGAGFVVALAGDILRMPGLSKVPNAVNMDIDEKGDISGLS</sequence>
<dbReference type="InterPro" id="IPR020628">
    <property type="entry name" value="Formate_THF_ligase_CS"/>
</dbReference>
<dbReference type="AlphaFoldDB" id="A0A2S5EDM0"/>
<keyword evidence="3 8" id="KW-0436">Ligase</keyword>
<keyword evidence="5 8" id="KW-0067">ATP-binding</keyword>
<dbReference type="CDD" id="cd00477">
    <property type="entry name" value="FTHFS"/>
    <property type="match status" value="1"/>
</dbReference>
<evidence type="ECO:0000256" key="4">
    <source>
        <dbReference type="ARBA" id="ARBA00022741"/>
    </source>
</evidence>
<dbReference type="GO" id="GO:0035999">
    <property type="term" value="P:tetrahydrofolate interconversion"/>
    <property type="evidence" value="ECO:0007669"/>
    <property type="project" value="UniProtKB-UniRule"/>
</dbReference>
<accession>A0A2S5EDM0</accession>
<keyword evidence="10" id="KW-1185">Reference proteome</keyword>
<dbReference type="Gene3D" id="3.10.410.10">
    <property type="entry name" value="Formyltetrahydrofolate synthetase, domain 3"/>
    <property type="match status" value="1"/>
</dbReference>
<dbReference type="Pfam" id="PF01268">
    <property type="entry name" value="FTHFS"/>
    <property type="match status" value="1"/>
</dbReference>
<comment type="caution">
    <text evidence="9">The sequence shown here is derived from an EMBL/GenBank/DDBJ whole genome shotgun (WGS) entry which is preliminary data.</text>
</comment>
<evidence type="ECO:0000256" key="7">
    <source>
        <dbReference type="ARBA" id="ARBA00061363"/>
    </source>
</evidence>
<dbReference type="SUPFAM" id="SSF52540">
    <property type="entry name" value="P-loop containing nucleoside triphosphate hydrolases"/>
    <property type="match status" value="1"/>
</dbReference>
<comment type="catalytic activity">
    <reaction evidence="6 8">
        <text>(6S)-5,6,7,8-tetrahydrofolate + formate + ATP = (6R)-10-formyltetrahydrofolate + ADP + phosphate</text>
        <dbReference type="Rhea" id="RHEA:20221"/>
        <dbReference type="ChEBI" id="CHEBI:15740"/>
        <dbReference type="ChEBI" id="CHEBI:30616"/>
        <dbReference type="ChEBI" id="CHEBI:43474"/>
        <dbReference type="ChEBI" id="CHEBI:57453"/>
        <dbReference type="ChEBI" id="CHEBI:195366"/>
        <dbReference type="ChEBI" id="CHEBI:456216"/>
        <dbReference type="EC" id="6.3.4.3"/>
    </reaction>
</comment>
<comment type="similarity">
    <text evidence="7 8">Belongs to the formate--tetrahydrofolate ligase family.</text>
</comment>
<dbReference type="Proteomes" id="UP000236950">
    <property type="component" value="Unassembled WGS sequence"/>
</dbReference>
<dbReference type="GO" id="GO:0005524">
    <property type="term" value="F:ATP binding"/>
    <property type="evidence" value="ECO:0007669"/>
    <property type="project" value="UniProtKB-UniRule"/>
</dbReference>
<keyword evidence="2 8" id="KW-0554">One-carbon metabolism</keyword>
<dbReference type="InterPro" id="IPR000559">
    <property type="entry name" value="Formate_THF_ligase"/>
</dbReference>
<dbReference type="PROSITE" id="PS00721">
    <property type="entry name" value="FTHFS_1"/>
    <property type="match status" value="1"/>
</dbReference>
<comment type="pathway">
    <text evidence="1 8">One-carbon metabolism; tetrahydrofolate interconversion.</text>
</comment>
<evidence type="ECO:0000313" key="9">
    <source>
        <dbReference type="EMBL" id="POZ91246.1"/>
    </source>
</evidence>
<dbReference type="UniPathway" id="UPA00193"/>
<dbReference type="Gene3D" id="3.30.1510.10">
    <property type="entry name" value="Domain 2, N(10)-formyltetrahydrofolate synthetase"/>
    <property type="match status" value="1"/>
</dbReference>